<accession>A0ABY6BLW0</accession>
<keyword evidence="3 4" id="KW-0732">Signal</keyword>
<evidence type="ECO:0000259" key="6">
    <source>
        <dbReference type="Pfam" id="PF18416"/>
    </source>
</evidence>
<evidence type="ECO:0000259" key="5">
    <source>
        <dbReference type="Pfam" id="PF03067"/>
    </source>
</evidence>
<feature type="domain" description="N-acetylglucosamine binding protein A" evidence="6">
    <location>
        <begin position="216"/>
        <end position="308"/>
    </location>
</feature>
<dbReference type="Pfam" id="PF22352">
    <property type="entry name" value="K319L-like_PKD"/>
    <property type="match status" value="1"/>
</dbReference>
<dbReference type="PANTHER" id="PTHR34823">
    <property type="entry name" value="GLCNAC-BINDING PROTEIN A"/>
    <property type="match status" value="1"/>
</dbReference>
<dbReference type="InterPro" id="IPR051024">
    <property type="entry name" value="GlcNAc_Chitin_IntDeg"/>
</dbReference>
<dbReference type="EMBL" id="CP104694">
    <property type="protein sequence ID" value="UXI68802.1"/>
    <property type="molecule type" value="Genomic_DNA"/>
</dbReference>
<dbReference type="PANTHER" id="PTHR34823:SF1">
    <property type="entry name" value="CHITIN-BINDING TYPE-4 DOMAIN-CONTAINING PROTEIN"/>
    <property type="match status" value="1"/>
</dbReference>
<dbReference type="InterPro" id="IPR035986">
    <property type="entry name" value="PKD_dom_sf"/>
</dbReference>
<keyword evidence="7" id="KW-0503">Monooxygenase</keyword>
<dbReference type="InterPro" id="IPR004302">
    <property type="entry name" value="Cellulose/chitin-bd_N"/>
</dbReference>
<dbReference type="Gene3D" id="3.30.70.2150">
    <property type="match status" value="1"/>
</dbReference>
<keyword evidence="7" id="KW-0560">Oxidoreductase</keyword>
<feature type="signal peptide" evidence="4">
    <location>
        <begin position="1"/>
        <end position="27"/>
    </location>
</feature>
<evidence type="ECO:0000313" key="8">
    <source>
        <dbReference type="Proteomes" id="UP001064632"/>
    </source>
</evidence>
<keyword evidence="1" id="KW-0964">Secreted</keyword>
<dbReference type="SUPFAM" id="SSF81296">
    <property type="entry name" value="E set domains"/>
    <property type="match status" value="1"/>
</dbReference>
<sequence>MNRIPFLRWMSRIVLLSPLVATSPAWSHGSMIIPESRVYNCFLNNPENPTDPACRAAKDLGGSQAFYDWNGVNQANANSNHQAVVPDGKLCSGNNPTFRGLDLARGDWQATSIAPRADGTFEFVFRGTAPHATKDWIFYVTRHGWSPTQPLRWADLFEFCRLGHVPLDGDRYRLRCPLPQLTGRHIVYTVWQRSDSTEAFYTCTDVEFTGGTNPTWTDAGPLTAQNALPVGTAISLRLFSAGGADVETTTHTLVAGQAAAADWPFFVAQTVNAQSTRARIGVIDAAGTVTPVRAANGNRVYTLASANLRHQVDIRLPDTNTPPTAVVSANPTSVTGAGDVALSGAGSSDPDGQALTFQWQIVAGAHATLTATTGAQSTLRLTAPAQDQTVTVQLTVSDGVATDSRTVAITHRKAGGGNVDYVYPAGIGNYVAGQTIVLGSDGQRYQCRPYPQGGWCNINSAYHYAPGTGTHWQDAWVRL</sequence>
<dbReference type="GO" id="GO:0004497">
    <property type="term" value="F:monooxygenase activity"/>
    <property type="evidence" value="ECO:0007669"/>
    <property type="project" value="UniProtKB-KW"/>
</dbReference>
<dbReference type="Gene3D" id="2.70.50.50">
    <property type="entry name" value="chitin-binding protein cbp21"/>
    <property type="match status" value="1"/>
</dbReference>
<dbReference type="InterPro" id="IPR041029">
    <property type="entry name" value="GbpA_2"/>
</dbReference>
<protein>
    <submittedName>
        <fullName evidence="7">Lytic polysaccharide monooxygenase</fullName>
    </submittedName>
</protein>
<dbReference type="InterPro" id="IPR013783">
    <property type="entry name" value="Ig-like_fold"/>
</dbReference>
<evidence type="ECO:0000256" key="1">
    <source>
        <dbReference type="ARBA" id="ARBA00022525"/>
    </source>
</evidence>
<dbReference type="Pfam" id="PF03067">
    <property type="entry name" value="LPMO_10"/>
    <property type="match status" value="1"/>
</dbReference>
<dbReference type="SUPFAM" id="SSF49299">
    <property type="entry name" value="PKD domain"/>
    <property type="match status" value="1"/>
</dbReference>
<evidence type="ECO:0000256" key="4">
    <source>
        <dbReference type="SAM" id="SignalP"/>
    </source>
</evidence>
<organism evidence="7 8">
    <name type="scientific">Tahibacter amnicola</name>
    <dbReference type="NCBI Taxonomy" id="2976241"/>
    <lineage>
        <taxon>Bacteria</taxon>
        <taxon>Pseudomonadati</taxon>
        <taxon>Pseudomonadota</taxon>
        <taxon>Gammaproteobacteria</taxon>
        <taxon>Lysobacterales</taxon>
        <taxon>Rhodanobacteraceae</taxon>
        <taxon>Tahibacter</taxon>
    </lineage>
</organism>
<feature type="domain" description="Chitin-binding type-4" evidence="5">
    <location>
        <begin position="28"/>
        <end position="206"/>
    </location>
</feature>
<proteinExistence type="predicted"/>
<dbReference type="Pfam" id="PF18416">
    <property type="entry name" value="GbpA_2"/>
    <property type="match status" value="1"/>
</dbReference>
<dbReference type="Gene3D" id="2.60.40.10">
    <property type="entry name" value="Immunoglobulins"/>
    <property type="match status" value="1"/>
</dbReference>
<dbReference type="Proteomes" id="UP001064632">
    <property type="component" value="Chromosome"/>
</dbReference>
<reference evidence="7" key="1">
    <citation type="submission" date="2022-09" db="EMBL/GenBank/DDBJ databases">
        <title>Tahibacter sp. nov., isolated from a fresh water.</title>
        <authorList>
            <person name="Baek J.H."/>
            <person name="Lee J.K."/>
            <person name="Kim J.M."/>
            <person name="Jeon C.O."/>
        </authorList>
    </citation>
    <scope>NUCLEOTIDE SEQUENCE</scope>
    <source>
        <strain evidence="7">W38</strain>
    </source>
</reference>
<dbReference type="InterPro" id="IPR014756">
    <property type="entry name" value="Ig_E-set"/>
</dbReference>
<feature type="chain" id="PRO_5045897232" evidence="4">
    <location>
        <begin position="28"/>
        <end position="479"/>
    </location>
</feature>
<keyword evidence="8" id="KW-1185">Reference proteome</keyword>
<dbReference type="RefSeq" id="WP_261695761.1">
    <property type="nucleotide sequence ID" value="NZ_CP104694.1"/>
</dbReference>
<gene>
    <name evidence="7" type="ORF">N4264_03870</name>
</gene>
<evidence type="ECO:0000256" key="3">
    <source>
        <dbReference type="ARBA" id="ARBA00022729"/>
    </source>
</evidence>
<evidence type="ECO:0000313" key="7">
    <source>
        <dbReference type="EMBL" id="UXI68802.1"/>
    </source>
</evidence>
<dbReference type="CDD" id="cd21177">
    <property type="entry name" value="LPMO_AA10"/>
    <property type="match status" value="1"/>
</dbReference>
<keyword evidence="2" id="KW-0147">Chitin-binding</keyword>
<name>A0ABY6BLW0_9GAMM</name>
<evidence type="ECO:0000256" key="2">
    <source>
        <dbReference type="ARBA" id="ARBA00022669"/>
    </source>
</evidence>